<dbReference type="SUPFAM" id="SSF53850">
    <property type="entry name" value="Periplasmic binding protein-like II"/>
    <property type="match status" value="1"/>
</dbReference>
<dbReference type="PANTHER" id="PTHR31528">
    <property type="entry name" value="4-AMINO-5-HYDROXYMETHYL-2-METHYLPYRIMIDINE PHOSPHATE SYNTHASE THI11-RELATED"/>
    <property type="match status" value="1"/>
</dbReference>
<dbReference type="OrthoDB" id="8689594at2"/>
<gene>
    <name evidence="1" type="ORF">F4V44_26690</name>
</gene>
<dbReference type="EMBL" id="VYKL01000074">
    <property type="protein sequence ID" value="KAA9011397.1"/>
    <property type="molecule type" value="Genomic_DNA"/>
</dbReference>
<dbReference type="Proteomes" id="UP000326671">
    <property type="component" value="Unassembled WGS sequence"/>
</dbReference>
<dbReference type="AlphaFoldDB" id="A0A5J5GTS5"/>
<evidence type="ECO:0000313" key="1">
    <source>
        <dbReference type="EMBL" id="KAA9011397.1"/>
    </source>
</evidence>
<evidence type="ECO:0000313" key="2">
    <source>
        <dbReference type="Proteomes" id="UP000326671"/>
    </source>
</evidence>
<dbReference type="InterPro" id="IPR027939">
    <property type="entry name" value="NMT1/THI5"/>
</dbReference>
<reference evidence="1 2" key="1">
    <citation type="submission" date="2019-09" db="EMBL/GenBank/DDBJ databases">
        <title>Whole genome sequences of isolates from the Mars Exploration Rovers.</title>
        <authorList>
            <person name="Seuylemezian A."/>
            <person name="Vaishampayan P."/>
        </authorList>
    </citation>
    <scope>NUCLEOTIDE SEQUENCE [LARGE SCALE GENOMIC DNA]</scope>
    <source>
        <strain evidence="1 2">MER_TA_151</strain>
    </source>
</reference>
<dbReference type="Gene3D" id="3.40.190.10">
    <property type="entry name" value="Periplasmic binding protein-like II"/>
    <property type="match status" value="3"/>
</dbReference>
<name>A0A5J5GTS5_9BACI</name>
<dbReference type="GO" id="GO:0009228">
    <property type="term" value="P:thiamine biosynthetic process"/>
    <property type="evidence" value="ECO:0007669"/>
    <property type="project" value="InterPro"/>
</dbReference>
<dbReference type="Pfam" id="PF12974">
    <property type="entry name" value="Phosphonate-bd"/>
    <property type="match status" value="1"/>
</dbReference>
<protein>
    <submittedName>
        <fullName evidence="1">ABC transporter substrate-binding protein</fullName>
    </submittedName>
</protein>
<accession>A0A5J5GTS5</accession>
<dbReference type="PANTHER" id="PTHR31528:SF1">
    <property type="entry name" value="4-AMINO-5-HYDROXYMETHYL-2-METHYLPYRIMIDINE PHOSPHATE SYNTHASE THI11-RELATED"/>
    <property type="match status" value="1"/>
</dbReference>
<dbReference type="RefSeq" id="WP_150443011.1">
    <property type="nucleotide sequence ID" value="NZ_VYKL01000074.1"/>
</dbReference>
<organism evidence="1 2">
    <name type="scientific">Niallia endozanthoxylica</name>
    <dbReference type="NCBI Taxonomy" id="2036016"/>
    <lineage>
        <taxon>Bacteria</taxon>
        <taxon>Bacillati</taxon>
        <taxon>Bacillota</taxon>
        <taxon>Bacilli</taxon>
        <taxon>Bacillales</taxon>
        <taxon>Bacillaceae</taxon>
        <taxon>Niallia</taxon>
    </lineage>
</organism>
<sequence length="330" mass="38390">MSKLSLSFACWDYDRIHALTNGSVQVDGIDLNWLNMPVEETFWRMMRHQEFDVAELSLSSYLVAKDRGYPNFTAIPVFMSRFFRHSGIYINKNSGINKPEDLKGKRVGIPEYQLTACLWIRGILQHDYGVHPADMNWYIGGQETAGRIEKIKLDLPWNINIRQIDNNQTLNQMLESGEIDAFIAPRAPSCFLEGSPNVQRLFPDYPSVEKEYFKRTGIFPIMHVVAIKDEILEEHPWVAQNLYKAFEQAKQKVYEGFKQTAALKVTLPWFTSEWENTRELMGEDFWPYGLENNRKTLEAAVTYSYEQGMIKNQLKIEDLFAKSTLEKYTL</sequence>
<proteinExistence type="predicted"/>
<comment type="caution">
    <text evidence="1">The sequence shown here is derived from an EMBL/GenBank/DDBJ whole genome shotgun (WGS) entry which is preliminary data.</text>
</comment>
<keyword evidence="2" id="KW-1185">Reference proteome</keyword>